<evidence type="ECO:0000313" key="1">
    <source>
        <dbReference type="EMBL" id="RXN10186.1"/>
    </source>
</evidence>
<comment type="caution">
    <text evidence="1">The sequence shown here is derived from an EMBL/GenBank/DDBJ whole genome shotgun (WGS) entry which is preliminary data.</text>
</comment>
<organism evidence="1 2">
    <name type="scientific">Labeo rohita</name>
    <name type="common">Indian major carp</name>
    <name type="synonym">Cyprinus rohita</name>
    <dbReference type="NCBI Taxonomy" id="84645"/>
    <lineage>
        <taxon>Eukaryota</taxon>
        <taxon>Metazoa</taxon>
        <taxon>Chordata</taxon>
        <taxon>Craniata</taxon>
        <taxon>Vertebrata</taxon>
        <taxon>Euteleostomi</taxon>
        <taxon>Actinopterygii</taxon>
        <taxon>Neopterygii</taxon>
        <taxon>Teleostei</taxon>
        <taxon>Ostariophysi</taxon>
        <taxon>Cypriniformes</taxon>
        <taxon>Cyprinidae</taxon>
        <taxon>Labeoninae</taxon>
        <taxon>Labeonini</taxon>
        <taxon>Labeo</taxon>
    </lineage>
</organism>
<dbReference type="EMBL" id="QBIY01013217">
    <property type="protein sequence ID" value="RXN10186.1"/>
    <property type="molecule type" value="Genomic_DNA"/>
</dbReference>
<keyword evidence="2" id="KW-1185">Reference proteome</keyword>
<protein>
    <submittedName>
        <fullName evidence="1">Uncharacterized protein</fullName>
    </submittedName>
</protein>
<reference evidence="1 2" key="1">
    <citation type="submission" date="2018-03" db="EMBL/GenBank/DDBJ databases">
        <title>Draft genome sequence of Rohu Carp (Labeo rohita).</title>
        <authorList>
            <person name="Das P."/>
            <person name="Kushwaha B."/>
            <person name="Joshi C.G."/>
            <person name="Kumar D."/>
            <person name="Nagpure N.S."/>
            <person name="Sahoo L."/>
            <person name="Das S.P."/>
            <person name="Bit A."/>
            <person name="Patnaik S."/>
            <person name="Meher P.K."/>
            <person name="Jayasankar P."/>
            <person name="Koringa P.G."/>
            <person name="Patel N.V."/>
            <person name="Hinsu A.T."/>
            <person name="Kumar R."/>
            <person name="Pandey M."/>
            <person name="Agarwal S."/>
            <person name="Srivastava S."/>
            <person name="Singh M."/>
            <person name="Iquebal M.A."/>
            <person name="Jaiswal S."/>
            <person name="Angadi U.B."/>
            <person name="Kumar N."/>
            <person name="Raza M."/>
            <person name="Shah T.M."/>
            <person name="Rai A."/>
            <person name="Jena J.K."/>
        </authorList>
    </citation>
    <scope>NUCLEOTIDE SEQUENCE [LARGE SCALE GENOMIC DNA]</scope>
    <source>
        <strain evidence="1">DASCIFA01</strain>
        <tissue evidence="1">Testis</tissue>
    </source>
</reference>
<name>A0A498LSU8_LABRO</name>
<proteinExistence type="predicted"/>
<dbReference type="AlphaFoldDB" id="A0A498LSU8"/>
<accession>A0A498LSU8</accession>
<evidence type="ECO:0000313" key="2">
    <source>
        <dbReference type="Proteomes" id="UP000290572"/>
    </source>
</evidence>
<gene>
    <name evidence="1" type="ORF">ROHU_030980</name>
</gene>
<sequence length="85" mass="9593">MRRAVLCWLIADELAPLKSSAVLLYLSIVHYPLLNIQDSMRAALALSVSTKYSLKTIDQEELSAVFTHHASCSFPDTCFEYVEQE</sequence>
<dbReference type="Proteomes" id="UP000290572">
    <property type="component" value="Unassembled WGS sequence"/>
</dbReference>